<dbReference type="SUPFAM" id="SSF47095">
    <property type="entry name" value="HMG-box"/>
    <property type="match status" value="1"/>
</dbReference>
<reference evidence="10" key="5">
    <citation type="journal article" date="2008" name="Genome Biol.">
        <title>Improved genome assembly and evidence-based global gene model set for the chordate Ciona intestinalis: new insight into intron and operon populations.</title>
        <authorList>
            <person name="Satou Y."/>
            <person name="Mineta K."/>
            <person name="Ogasawara M."/>
            <person name="Sasakura Y."/>
            <person name="Shoguchi E."/>
            <person name="Ueno K."/>
            <person name="Yamada L."/>
            <person name="Matsumoto J."/>
            <person name="Wasserscheid J."/>
            <person name="Dewar K."/>
            <person name="Wiley G.B."/>
            <person name="Macmil S.L."/>
            <person name="Roe B.A."/>
            <person name="Zeller R.W."/>
            <person name="Hastings K.E."/>
            <person name="Lemaire P."/>
            <person name="Lindquist E."/>
            <person name="Endo T."/>
            <person name="Hotta K."/>
            <person name="Inaba K."/>
        </authorList>
    </citation>
    <scope>NUCLEOTIDE SEQUENCE [LARGE SCALE GENOMIC DNA]</scope>
    <source>
        <strain evidence="10">wild type</strain>
    </source>
</reference>
<dbReference type="RefSeq" id="NP_001122334.1">
    <property type="nucleotide sequence ID" value="NM_001128862.1"/>
</dbReference>
<dbReference type="PROSITE" id="PS50118">
    <property type="entry name" value="HMG_BOX_2"/>
    <property type="match status" value="1"/>
</dbReference>
<dbReference type="GeneID" id="445745"/>
<dbReference type="AlphaFoldDB" id="Q4H2S1"/>
<keyword evidence="5 6" id="KW-0539">Nucleus</keyword>
<evidence type="ECO:0000313" key="10">
    <source>
        <dbReference type="Ensembl" id="ENSCINP00000016177.3"/>
    </source>
</evidence>
<reference evidence="9" key="4">
    <citation type="submission" date="2005-04" db="EMBL/GenBank/DDBJ databases">
        <title>Expressed genes in Ciona intestinalis.</title>
        <authorList>
            <person name="Satou Y."/>
        </authorList>
    </citation>
    <scope>NUCLEOTIDE SEQUENCE</scope>
</reference>
<evidence type="ECO:0000313" key="9">
    <source>
        <dbReference type="EMBL" id="BAE06706.1"/>
    </source>
</evidence>
<dbReference type="PANTHER" id="PTHR45803:SF10">
    <property type="entry name" value="HMG BOX DOMAIN-CONTAINING PROTEIN"/>
    <property type="match status" value="1"/>
</dbReference>
<dbReference type="OrthoDB" id="6247875at2759"/>
<dbReference type="CTD" id="445745"/>
<reference evidence="9" key="3">
    <citation type="journal article" date="2004" name="Development">
        <title>Gene expression profiles of transcription factors and signaling molecules in the ascidian embryo: towards a comprehensive understanding of gene networks.</title>
        <authorList>
            <person name="Imai K.S."/>
            <person name="Hino K."/>
            <person name="Yagi K."/>
            <person name="Satoh N."/>
            <person name="Satou Y."/>
        </authorList>
    </citation>
    <scope>NUCLEOTIDE SEQUENCE</scope>
</reference>
<dbReference type="Proteomes" id="UP000008144">
    <property type="component" value="Chromosome 7"/>
</dbReference>
<evidence type="ECO:0000256" key="6">
    <source>
        <dbReference type="PROSITE-ProRule" id="PRU00267"/>
    </source>
</evidence>
<feature type="compositionally biased region" description="Basic residues" evidence="7">
    <location>
        <begin position="261"/>
        <end position="271"/>
    </location>
</feature>
<evidence type="ECO:0000256" key="2">
    <source>
        <dbReference type="ARBA" id="ARBA00023015"/>
    </source>
</evidence>
<accession>Q4H2S1</accession>
<dbReference type="OMA" id="EGNRQFI"/>
<name>Q4H2S1_CIOIN</name>
<feature type="domain" description="HMG box" evidence="8">
    <location>
        <begin position="144"/>
        <end position="212"/>
    </location>
</feature>
<dbReference type="GO" id="GO:0005634">
    <property type="term" value="C:nucleus"/>
    <property type="evidence" value="ECO:0000318"/>
    <property type="project" value="GO_Central"/>
</dbReference>
<keyword evidence="11" id="KW-1185">Reference proteome</keyword>
<dbReference type="Pfam" id="PF00505">
    <property type="entry name" value="HMG_box"/>
    <property type="match status" value="1"/>
</dbReference>
<evidence type="ECO:0000313" key="11">
    <source>
        <dbReference type="Proteomes" id="UP000008144"/>
    </source>
</evidence>
<reference evidence="9" key="2">
    <citation type="journal article" date="2003" name="Dev. Genes Evol.">
        <title>Genomewide surveys of developmentally relevant genes in Ciona intestinalis.</title>
        <authorList>
            <person name="Satou Y."/>
            <person name="Satoh N."/>
        </authorList>
    </citation>
    <scope>NUCLEOTIDE SEQUENCE</scope>
</reference>
<dbReference type="Gene3D" id="1.10.30.10">
    <property type="entry name" value="High mobility group box domain"/>
    <property type="match status" value="1"/>
</dbReference>
<evidence type="ECO:0000256" key="7">
    <source>
        <dbReference type="SAM" id="MobiDB-lite"/>
    </source>
</evidence>
<comment type="subcellular location">
    <subcellularLocation>
        <location evidence="1">Nucleus</location>
    </subcellularLocation>
</comment>
<dbReference type="GO" id="GO:0000981">
    <property type="term" value="F:DNA-binding transcription factor activity, RNA polymerase II-specific"/>
    <property type="evidence" value="ECO:0000318"/>
    <property type="project" value="GO_Central"/>
</dbReference>
<dbReference type="Ensembl" id="ENSCINT00000016177.3">
    <property type="protein sequence ID" value="ENSCINP00000016177.3"/>
    <property type="gene ID" value="ENSCING00000007901.3"/>
</dbReference>
<gene>
    <name evidence="9" type="primary">Ci-SoxC</name>
    <name evidence="10" type="synonym">soxC</name>
</gene>
<proteinExistence type="evidence at transcript level"/>
<evidence type="ECO:0000256" key="5">
    <source>
        <dbReference type="ARBA" id="ARBA00023242"/>
    </source>
</evidence>
<dbReference type="HOGENOM" id="CLU_518695_0_0_1"/>
<keyword evidence="2" id="KW-0805">Transcription regulation</keyword>
<dbReference type="GO" id="GO:0002009">
    <property type="term" value="P:morphogenesis of an epithelium"/>
    <property type="evidence" value="ECO:0000318"/>
    <property type="project" value="GO_Central"/>
</dbReference>
<dbReference type="FunFam" id="1.10.30.10:FF:000003">
    <property type="entry name" value="Putative transcription factor SOX-6"/>
    <property type="match status" value="1"/>
</dbReference>
<dbReference type="EMBL" id="EAAA01002408">
    <property type="status" value="NOT_ANNOTATED_CDS"/>
    <property type="molecule type" value="Genomic_DNA"/>
</dbReference>
<reference evidence="10" key="6">
    <citation type="submission" date="2025-05" db="UniProtKB">
        <authorList>
            <consortium name="Ensembl"/>
        </authorList>
    </citation>
    <scope>IDENTIFICATION</scope>
</reference>
<dbReference type="EMBL" id="AB210701">
    <property type="protein sequence ID" value="BAE06706.1"/>
    <property type="molecule type" value="mRNA"/>
</dbReference>
<evidence type="ECO:0000259" key="8">
    <source>
        <dbReference type="PROSITE" id="PS50118"/>
    </source>
</evidence>
<dbReference type="GO" id="GO:0000122">
    <property type="term" value="P:negative regulation of transcription by RNA polymerase II"/>
    <property type="evidence" value="ECO:0000318"/>
    <property type="project" value="GO_Central"/>
</dbReference>
<keyword evidence="3 6" id="KW-0238">DNA-binding</keyword>
<dbReference type="KEGG" id="cin:445745"/>
<evidence type="ECO:0000256" key="4">
    <source>
        <dbReference type="ARBA" id="ARBA00023163"/>
    </source>
</evidence>
<dbReference type="InterPro" id="IPR036910">
    <property type="entry name" value="HMG_box_dom_sf"/>
</dbReference>
<dbReference type="RefSeq" id="XP_009858901.1">
    <property type="nucleotide sequence ID" value="XM_009860599.2"/>
</dbReference>
<dbReference type="GeneTree" id="ENSGT00940000173514"/>
<dbReference type="PANTHER" id="PTHR45803">
    <property type="entry name" value="SOX100B"/>
    <property type="match status" value="1"/>
</dbReference>
<feature type="region of interest" description="Disordered" evidence="7">
    <location>
        <begin position="18"/>
        <end position="65"/>
    </location>
</feature>
<dbReference type="SMART" id="SM00398">
    <property type="entry name" value="HMG"/>
    <property type="match status" value="1"/>
</dbReference>
<sequence>MASTSRLTKISAELMSLHAGQNLDGNPGSPESGLGSDWDFDSDEIVQSSSVATPRRSIDALHASSPSPTLECILDCPDVSGVDVFDSPIKKEADFKDPKPRQSPNKNKRENILNELKNLPATKIKLPPPSRSSQKKLAARPGYIKRPMNAFMIWSQIERRKIMEKTPELHNAEISRNLGRIWREQADSIKRPFLIEAERLRLQHMCDYPDYKYKPKKKAKGKKCDSSENSTFSYLHNDPDQSMEIIETNTEALKAEVKVSSKRLPKKRKLSQSKPSLPEIKPTVVASINPIQNNSGNSEPQAKEVTATTNNLLTAVKVEPRVPPLPITPATIVTAVPSKRGRFEVHTPSPCDTNQRIGLVHGTVFKTVTEGNRQFIIVSGANDVISDVTNSSLVSTQRTSTPCQQKQIINANFVPITNDCGQEKVYNIVRGCIQVASQEPTNSTTQKRVEPDVPTTFANMGDDFRNEYLKEDHFIDQITLSSGIAYADPCRRKSHFEFSDYDTDEVKRMIESSDLAWLRDDICCP</sequence>
<dbReference type="InterPro" id="IPR009071">
    <property type="entry name" value="HMG_box_dom"/>
</dbReference>
<evidence type="ECO:0000256" key="1">
    <source>
        <dbReference type="ARBA" id="ARBA00004123"/>
    </source>
</evidence>
<protein>
    <submittedName>
        <fullName evidence="10">HMG transcription factor SoxC</fullName>
    </submittedName>
    <submittedName>
        <fullName evidence="9">Transcription factor protein</fullName>
    </submittedName>
</protein>
<accession>A0A1W3JP60</accession>
<reference evidence="11" key="1">
    <citation type="journal article" date="2002" name="Science">
        <title>The draft genome of Ciona intestinalis: insights into chordate and vertebrate origins.</title>
        <authorList>
            <person name="Dehal P."/>
            <person name="Satou Y."/>
            <person name="Campbell R.K."/>
            <person name="Chapman J."/>
            <person name="Degnan B."/>
            <person name="De Tomaso A."/>
            <person name="Davidson B."/>
            <person name="Di Gregorio A."/>
            <person name="Gelpke M."/>
            <person name="Goodstein D.M."/>
            <person name="Harafuji N."/>
            <person name="Hastings K.E."/>
            <person name="Ho I."/>
            <person name="Hotta K."/>
            <person name="Huang W."/>
            <person name="Kawashima T."/>
            <person name="Lemaire P."/>
            <person name="Martinez D."/>
            <person name="Meinertzhagen I.A."/>
            <person name="Necula S."/>
            <person name="Nonaka M."/>
            <person name="Putnam N."/>
            <person name="Rash S."/>
            <person name="Saiga H."/>
            <person name="Satake M."/>
            <person name="Terry A."/>
            <person name="Yamada L."/>
            <person name="Wang H.G."/>
            <person name="Awazu S."/>
            <person name="Azumi K."/>
            <person name="Boore J."/>
            <person name="Branno M."/>
            <person name="Chin-Bow S."/>
            <person name="DeSantis R."/>
            <person name="Doyle S."/>
            <person name="Francino P."/>
            <person name="Keys D.N."/>
            <person name="Haga S."/>
            <person name="Hayashi H."/>
            <person name="Hino K."/>
            <person name="Imai K.S."/>
            <person name="Inaba K."/>
            <person name="Kano S."/>
            <person name="Kobayashi K."/>
            <person name="Kobayashi M."/>
            <person name="Lee B.I."/>
            <person name="Makabe K.W."/>
            <person name="Manohar C."/>
            <person name="Matassi G."/>
            <person name="Medina M."/>
            <person name="Mochizuki Y."/>
            <person name="Mount S."/>
            <person name="Morishita T."/>
            <person name="Miura S."/>
            <person name="Nakayama A."/>
            <person name="Nishizaka S."/>
            <person name="Nomoto H."/>
            <person name="Ohta F."/>
            <person name="Oishi K."/>
            <person name="Rigoutsos I."/>
            <person name="Sano M."/>
            <person name="Sasaki A."/>
            <person name="Sasakura Y."/>
            <person name="Shoguchi E."/>
            <person name="Shin-i T."/>
            <person name="Spagnuolo A."/>
            <person name="Stainier D."/>
            <person name="Suzuki M.M."/>
            <person name="Tassy O."/>
            <person name="Takatori N."/>
            <person name="Tokuoka M."/>
            <person name="Yagi K."/>
            <person name="Yoshizaki F."/>
            <person name="Wada S."/>
            <person name="Zhang C."/>
            <person name="Hyatt P.D."/>
            <person name="Larimer F."/>
            <person name="Detter C."/>
            <person name="Doggett N."/>
            <person name="Glavina T."/>
            <person name="Hawkins T."/>
            <person name="Richardson P."/>
            <person name="Lucas S."/>
            <person name="Kohara Y."/>
            <person name="Levine M."/>
            <person name="Satoh N."/>
            <person name="Rokhsar D.S."/>
        </authorList>
    </citation>
    <scope>NUCLEOTIDE SEQUENCE [LARGE SCALE GENOMIC DNA]</scope>
</reference>
<dbReference type="InterPro" id="IPR050917">
    <property type="entry name" value="SOX_TF"/>
</dbReference>
<feature type="region of interest" description="Disordered" evidence="7">
    <location>
        <begin position="214"/>
        <end position="236"/>
    </location>
</feature>
<keyword evidence="4" id="KW-0804">Transcription</keyword>
<dbReference type="STRING" id="7719.ENSCINP00000016177"/>
<organism evidence="9">
    <name type="scientific">Ciona intestinalis</name>
    <name type="common">Transparent sea squirt</name>
    <name type="synonym">Ascidia intestinalis</name>
    <dbReference type="NCBI Taxonomy" id="7719"/>
    <lineage>
        <taxon>Eukaryota</taxon>
        <taxon>Metazoa</taxon>
        <taxon>Chordata</taxon>
        <taxon>Tunicata</taxon>
        <taxon>Ascidiacea</taxon>
        <taxon>Phlebobranchia</taxon>
        <taxon>Cionidae</taxon>
        <taxon>Ciona</taxon>
    </lineage>
</organism>
<feature type="region of interest" description="Disordered" evidence="7">
    <location>
        <begin position="261"/>
        <end position="282"/>
    </location>
</feature>
<feature type="compositionally biased region" description="Basic and acidic residues" evidence="7">
    <location>
        <begin position="90"/>
        <end position="100"/>
    </location>
</feature>
<evidence type="ECO:0000256" key="3">
    <source>
        <dbReference type="ARBA" id="ARBA00023125"/>
    </source>
</evidence>
<feature type="DNA-binding region" description="HMG box" evidence="6">
    <location>
        <begin position="144"/>
        <end position="212"/>
    </location>
</feature>
<dbReference type="GO" id="GO:0000978">
    <property type="term" value="F:RNA polymerase II cis-regulatory region sequence-specific DNA binding"/>
    <property type="evidence" value="ECO:0000318"/>
    <property type="project" value="GO_Central"/>
</dbReference>
<feature type="region of interest" description="Disordered" evidence="7">
    <location>
        <begin position="90"/>
        <end position="111"/>
    </location>
</feature>